<name>A0ABT7HKR4_9FUSO</name>
<keyword evidence="1 6" id="KW-0963">Cytoplasm</keyword>
<evidence type="ECO:0000256" key="5">
    <source>
        <dbReference type="ARBA" id="ARBA00023125"/>
    </source>
</evidence>
<dbReference type="SUPFAM" id="SSF52540">
    <property type="entry name" value="P-loop containing nucleoside triphosphate hydrolases"/>
    <property type="match status" value="1"/>
</dbReference>
<evidence type="ECO:0000313" key="9">
    <source>
        <dbReference type="Proteomes" id="UP001225134"/>
    </source>
</evidence>
<accession>A0ABT7HKR4</accession>
<feature type="domain" description="Rad50/SbcC-type AAA" evidence="7">
    <location>
        <begin position="5"/>
        <end position="210"/>
    </location>
</feature>
<protein>
    <recommendedName>
        <fullName evidence="6">DNA replication and repair protein RecF</fullName>
    </recommendedName>
</protein>
<comment type="similarity">
    <text evidence="6">Belongs to the RecF family.</text>
</comment>
<evidence type="ECO:0000256" key="1">
    <source>
        <dbReference type="ARBA" id="ARBA00022490"/>
    </source>
</evidence>
<evidence type="ECO:0000256" key="2">
    <source>
        <dbReference type="ARBA" id="ARBA00022705"/>
    </source>
</evidence>
<comment type="subcellular location">
    <subcellularLocation>
        <location evidence="6">Cytoplasm</location>
    </subcellularLocation>
</comment>
<dbReference type="InterPro" id="IPR038729">
    <property type="entry name" value="Rad50/SbcC_AAA"/>
</dbReference>
<dbReference type="NCBIfam" id="TIGR00611">
    <property type="entry name" value="recf"/>
    <property type="match status" value="1"/>
</dbReference>
<dbReference type="Pfam" id="PF13476">
    <property type="entry name" value="AAA_23"/>
    <property type="match status" value="1"/>
</dbReference>
<organism evidence="8 9">
    <name type="scientific">Sneathia sanguinegens</name>
    <dbReference type="NCBI Taxonomy" id="40543"/>
    <lineage>
        <taxon>Bacteria</taxon>
        <taxon>Fusobacteriati</taxon>
        <taxon>Fusobacteriota</taxon>
        <taxon>Fusobacteriia</taxon>
        <taxon>Fusobacteriales</taxon>
        <taxon>Leptotrichiaceae</taxon>
        <taxon>Sneathia</taxon>
    </lineage>
</organism>
<comment type="function">
    <text evidence="6">The RecF protein is involved in DNA metabolism; it is required for DNA replication and normal SOS inducibility. RecF binds preferentially to single-stranded, linear DNA. It also seems to bind ATP.</text>
</comment>
<evidence type="ECO:0000313" key="8">
    <source>
        <dbReference type="EMBL" id="MDK9581131.1"/>
    </source>
</evidence>
<sequence>MYIESLILNNYRNLKNKKIYFDKNLTIIYGKNAQGKTSIIEAIYFLATGKSFRTKKNLEQINYEKKDLILFAKTNSEDFSLKLTKDKKEFYISKNKVSYKEYIGKFLVVSFSPEDGSLIMDAPENRRKFFNYEIAQVDKFYLEDIIKFQKILKFRNRLLREKKTKDPLFEIYTKKFVELSVRIYKKRKEYIEKLSLYLNQKYKELFDIEKKFIN</sequence>
<dbReference type="Gene3D" id="3.40.50.300">
    <property type="entry name" value="P-loop containing nucleotide triphosphate hydrolases"/>
    <property type="match status" value="1"/>
</dbReference>
<evidence type="ECO:0000256" key="3">
    <source>
        <dbReference type="ARBA" id="ARBA00022741"/>
    </source>
</evidence>
<comment type="caution">
    <text evidence="8">The sequence shown here is derived from an EMBL/GenBank/DDBJ whole genome shotgun (WGS) entry which is preliminary data.</text>
</comment>
<dbReference type="EMBL" id="JASSPP010000012">
    <property type="protein sequence ID" value="MDK9581131.1"/>
    <property type="molecule type" value="Genomic_DNA"/>
</dbReference>
<evidence type="ECO:0000256" key="6">
    <source>
        <dbReference type="HAMAP-Rule" id="MF_00365"/>
    </source>
</evidence>
<dbReference type="InterPro" id="IPR018078">
    <property type="entry name" value="DNA-binding_RecF_CS"/>
</dbReference>
<gene>
    <name evidence="6" type="primary">recF</name>
    <name evidence="8" type="ORF">QQA45_06450</name>
</gene>
<dbReference type="InterPro" id="IPR042174">
    <property type="entry name" value="RecF_2"/>
</dbReference>
<dbReference type="HAMAP" id="MF_00365">
    <property type="entry name" value="RecF"/>
    <property type="match status" value="1"/>
</dbReference>
<dbReference type="RefSeq" id="WP_285153442.1">
    <property type="nucleotide sequence ID" value="NZ_JASSPP010000012.1"/>
</dbReference>
<feature type="binding site" evidence="6">
    <location>
        <begin position="30"/>
        <end position="37"/>
    </location>
    <ligand>
        <name>ATP</name>
        <dbReference type="ChEBI" id="CHEBI:30616"/>
    </ligand>
</feature>
<dbReference type="Gene3D" id="1.20.1050.90">
    <property type="entry name" value="RecF/RecN/SMC, N-terminal domain"/>
    <property type="match status" value="1"/>
</dbReference>
<keyword evidence="6" id="KW-0234">DNA repair</keyword>
<dbReference type="InterPro" id="IPR027417">
    <property type="entry name" value="P-loop_NTPase"/>
</dbReference>
<evidence type="ECO:0000256" key="4">
    <source>
        <dbReference type="ARBA" id="ARBA00022840"/>
    </source>
</evidence>
<evidence type="ECO:0000259" key="7">
    <source>
        <dbReference type="Pfam" id="PF13476"/>
    </source>
</evidence>
<dbReference type="InterPro" id="IPR001238">
    <property type="entry name" value="DNA-binding_RecF"/>
</dbReference>
<keyword evidence="5 6" id="KW-0238">DNA-binding</keyword>
<proteinExistence type="inferred from homology"/>
<keyword evidence="4 6" id="KW-0067">ATP-binding</keyword>
<reference evidence="8 9" key="1">
    <citation type="submission" date="2023-06" db="EMBL/GenBank/DDBJ databases">
        <title>Antibody response to the Sneathia vaginalis cytopathogenic toxin A during pregnancy.</title>
        <authorList>
            <person name="Mccoy Z.T."/>
            <person name="Serrano M.G."/>
            <person name="Spaine K."/>
            <person name="Edwards D.J."/>
            <person name="Buck G.A."/>
            <person name="Jefferson K."/>
        </authorList>
    </citation>
    <scope>NUCLEOTIDE SEQUENCE [LARGE SCALE GENOMIC DNA]</scope>
    <source>
        <strain evidence="8 9">CCUG 42621</strain>
    </source>
</reference>
<dbReference type="PANTHER" id="PTHR32182:SF0">
    <property type="entry name" value="DNA REPLICATION AND REPAIR PROTEIN RECF"/>
    <property type="match status" value="1"/>
</dbReference>
<keyword evidence="9" id="KW-1185">Reference proteome</keyword>
<keyword evidence="3 6" id="KW-0547">Nucleotide-binding</keyword>
<keyword evidence="6" id="KW-0742">SOS response</keyword>
<dbReference type="PROSITE" id="PS00617">
    <property type="entry name" value="RECF_1"/>
    <property type="match status" value="1"/>
</dbReference>
<dbReference type="PANTHER" id="PTHR32182">
    <property type="entry name" value="DNA REPLICATION AND REPAIR PROTEIN RECF"/>
    <property type="match status" value="1"/>
</dbReference>
<keyword evidence="2 6" id="KW-0235">DNA replication</keyword>
<keyword evidence="6" id="KW-0227">DNA damage</keyword>
<dbReference type="Proteomes" id="UP001225134">
    <property type="component" value="Unassembled WGS sequence"/>
</dbReference>